<dbReference type="EMBL" id="WNWR01000838">
    <property type="protein sequence ID" value="KAE9968367.1"/>
    <property type="molecule type" value="Genomic_DNA"/>
</dbReference>
<sequence length="159" mass="17702">MKLATASTFISTFKGLDFVYRPGKNYIIPDALSRLHLTIPENDYANDLEDVVAPSIYYVSLVEMLDIFKERIRQGYADDPSSEPLRVDSSEPLRIDSSEPPRNGSSKPPRYSSSEPPRIDSSEPPRNDSSKPPYNSSSEPPRESFSKPPGNNPTPLGLE</sequence>
<evidence type="ECO:0000313" key="3">
    <source>
        <dbReference type="Proteomes" id="UP000490939"/>
    </source>
</evidence>
<reference evidence="2 3" key="1">
    <citation type="submission" date="2019-07" db="EMBL/GenBank/DDBJ databases">
        <title>Venturia inaequalis Genome Resource.</title>
        <authorList>
            <person name="Lichtner F.J."/>
        </authorList>
    </citation>
    <scope>NUCLEOTIDE SEQUENCE [LARGE SCALE GENOMIC DNA]</scope>
    <source>
        <strain evidence="2 3">DMI_063113</strain>
    </source>
</reference>
<evidence type="ECO:0000313" key="2">
    <source>
        <dbReference type="EMBL" id="KAE9968367.1"/>
    </source>
</evidence>
<comment type="caution">
    <text evidence="2">The sequence shown here is derived from an EMBL/GenBank/DDBJ whole genome shotgun (WGS) entry which is preliminary data.</text>
</comment>
<protein>
    <submittedName>
        <fullName evidence="2">Uncharacterized protein</fullName>
    </submittedName>
</protein>
<accession>A0A8H3YSD9</accession>
<proteinExistence type="predicted"/>
<dbReference type="Proteomes" id="UP000490939">
    <property type="component" value="Unassembled WGS sequence"/>
</dbReference>
<feature type="region of interest" description="Disordered" evidence="1">
    <location>
        <begin position="75"/>
        <end position="159"/>
    </location>
</feature>
<feature type="compositionally biased region" description="Basic and acidic residues" evidence="1">
    <location>
        <begin position="117"/>
        <end position="129"/>
    </location>
</feature>
<feature type="compositionally biased region" description="Polar residues" evidence="1">
    <location>
        <begin position="130"/>
        <end position="139"/>
    </location>
</feature>
<gene>
    <name evidence="2" type="ORF">EG327_011069</name>
</gene>
<name>A0A8H3YSD9_VENIN</name>
<keyword evidence="3" id="KW-1185">Reference proteome</keyword>
<evidence type="ECO:0000256" key="1">
    <source>
        <dbReference type="SAM" id="MobiDB-lite"/>
    </source>
</evidence>
<dbReference type="AlphaFoldDB" id="A0A8H3YSD9"/>
<feature type="compositionally biased region" description="Basic and acidic residues" evidence="1">
    <location>
        <begin position="85"/>
        <end position="99"/>
    </location>
</feature>
<organism evidence="2 3">
    <name type="scientific">Venturia inaequalis</name>
    <name type="common">Apple scab fungus</name>
    <dbReference type="NCBI Taxonomy" id="5025"/>
    <lineage>
        <taxon>Eukaryota</taxon>
        <taxon>Fungi</taxon>
        <taxon>Dikarya</taxon>
        <taxon>Ascomycota</taxon>
        <taxon>Pezizomycotina</taxon>
        <taxon>Dothideomycetes</taxon>
        <taxon>Pleosporomycetidae</taxon>
        <taxon>Venturiales</taxon>
        <taxon>Venturiaceae</taxon>
        <taxon>Venturia</taxon>
    </lineage>
</organism>
<feature type="compositionally biased region" description="Polar residues" evidence="1">
    <location>
        <begin position="103"/>
        <end position="115"/>
    </location>
</feature>